<dbReference type="SUPFAM" id="SSF52518">
    <property type="entry name" value="Thiamin diphosphate-binding fold (THDP-binding)"/>
    <property type="match status" value="1"/>
</dbReference>
<dbReference type="InterPro" id="IPR001017">
    <property type="entry name" value="DH_E1"/>
</dbReference>
<evidence type="ECO:0000256" key="1">
    <source>
        <dbReference type="ARBA" id="ARBA00001964"/>
    </source>
</evidence>
<protein>
    <submittedName>
        <fullName evidence="5">Thiamine pyrophosphate-dependent dehydrogenase E1 component subunit alpha</fullName>
    </submittedName>
</protein>
<dbReference type="EMBL" id="JAODYH010000001">
    <property type="protein sequence ID" value="MCT9809188.1"/>
    <property type="molecule type" value="Genomic_DNA"/>
</dbReference>
<proteinExistence type="predicted"/>
<keyword evidence="6" id="KW-1185">Reference proteome</keyword>
<keyword evidence="3" id="KW-0786">Thiamine pyrophosphate</keyword>
<dbReference type="CDD" id="cd02000">
    <property type="entry name" value="TPP_E1_PDC_ADC_BCADC"/>
    <property type="match status" value="1"/>
</dbReference>
<keyword evidence="2" id="KW-0560">Oxidoreductase</keyword>
<comment type="caution">
    <text evidence="5">The sequence shown here is derived from an EMBL/GenBank/DDBJ whole genome shotgun (WGS) entry which is preliminary data.</text>
</comment>
<dbReference type="RefSeq" id="WP_261498116.1">
    <property type="nucleotide sequence ID" value="NZ_JAODYH010000001.1"/>
</dbReference>
<reference evidence="5 6" key="1">
    <citation type="submission" date="2022-09" db="EMBL/GenBank/DDBJ databases">
        <title>Draft genome of isolate Be4.</title>
        <authorList>
            <person name="Sanchez-Castro I."/>
            <person name="Martinez-Rodriguez P."/>
            <person name="Descostes M."/>
            <person name="Merroun M."/>
        </authorList>
    </citation>
    <scope>NUCLEOTIDE SEQUENCE [LARGE SCALE GENOMIC DNA]</scope>
    <source>
        <strain evidence="5 6">Be4</strain>
    </source>
</reference>
<feature type="domain" description="Dehydrogenase E1 component" evidence="4">
    <location>
        <begin position="49"/>
        <end position="319"/>
    </location>
</feature>
<dbReference type="PANTHER" id="PTHR11516:SF60">
    <property type="entry name" value="PYRUVATE DEHYDROGENASE E1 COMPONENT SUBUNIT ALPHA"/>
    <property type="match status" value="1"/>
</dbReference>
<comment type="cofactor">
    <cofactor evidence="1">
        <name>thiamine diphosphate</name>
        <dbReference type="ChEBI" id="CHEBI:58937"/>
    </cofactor>
</comment>
<dbReference type="InterPro" id="IPR029061">
    <property type="entry name" value="THDP-binding"/>
</dbReference>
<evidence type="ECO:0000259" key="4">
    <source>
        <dbReference type="Pfam" id="PF00676"/>
    </source>
</evidence>
<accession>A0ABT2PFP9</accession>
<organism evidence="5 6">
    <name type="scientific">Acidovorax bellezanensis</name>
    <dbReference type="NCBI Taxonomy" id="2976702"/>
    <lineage>
        <taxon>Bacteria</taxon>
        <taxon>Pseudomonadati</taxon>
        <taxon>Pseudomonadota</taxon>
        <taxon>Betaproteobacteria</taxon>
        <taxon>Burkholderiales</taxon>
        <taxon>Comamonadaceae</taxon>
        <taxon>Acidovorax</taxon>
    </lineage>
</organism>
<sequence length="336" mass="34682">MTDLLSLYRTMVRIRAFEDAAERASQGGVQIWGQSAAADAEPALVKGPLHLSTGQEAVPAGVCAHLHARDLLTSTHRGHGHTLAKGADSTRMMCELFGRATGYNKGKGGSMHIADFSVGMLGANGVVTAGLPIAVGAAHALKLRGEAAIAVSFFGDGAINRGPFLEALNWAQVYQLPVLFVCEDNQISATTRSGPMTAGTRAASARAESMAIAATQVDGNDVLAVSEAAAQLIAGIRAGSGPRLLHAITYRHKGHVSVDPAHYRDPAEVAAALLTDPITRAREMLQAKGQGEAAAQVLAQAQAEIAAAVAAAKAAPHPPAHEAYEDIATTGQGVWA</sequence>
<evidence type="ECO:0000256" key="2">
    <source>
        <dbReference type="ARBA" id="ARBA00023002"/>
    </source>
</evidence>
<dbReference type="Gene3D" id="3.40.50.970">
    <property type="match status" value="1"/>
</dbReference>
<evidence type="ECO:0000313" key="5">
    <source>
        <dbReference type="EMBL" id="MCT9809188.1"/>
    </source>
</evidence>
<evidence type="ECO:0000256" key="3">
    <source>
        <dbReference type="ARBA" id="ARBA00023052"/>
    </source>
</evidence>
<gene>
    <name evidence="5" type="ORF">N0K08_00945</name>
</gene>
<evidence type="ECO:0000313" key="6">
    <source>
        <dbReference type="Proteomes" id="UP001525968"/>
    </source>
</evidence>
<dbReference type="Proteomes" id="UP001525968">
    <property type="component" value="Unassembled WGS sequence"/>
</dbReference>
<dbReference type="Pfam" id="PF00676">
    <property type="entry name" value="E1_dh"/>
    <property type="match status" value="1"/>
</dbReference>
<name>A0ABT2PFP9_9BURK</name>
<dbReference type="InterPro" id="IPR050642">
    <property type="entry name" value="PDH_E1_Alpha_Subunit"/>
</dbReference>
<dbReference type="PANTHER" id="PTHR11516">
    <property type="entry name" value="PYRUVATE DEHYDROGENASE E1 COMPONENT, ALPHA SUBUNIT BACTERIAL AND ORGANELLAR"/>
    <property type="match status" value="1"/>
</dbReference>